<gene>
    <name evidence="1" type="ORF">WICPIJ_006917</name>
</gene>
<comment type="caution">
    <text evidence="1">The sequence shown here is derived from an EMBL/GenBank/DDBJ whole genome shotgun (WGS) entry which is preliminary data.</text>
</comment>
<reference evidence="1" key="1">
    <citation type="journal article" date="2021" name="Open Biol.">
        <title>Shared evolutionary footprints suggest mitochondrial oxidative damage underlies multiple complex I losses in fungi.</title>
        <authorList>
            <person name="Schikora-Tamarit M.A."/>
            <person name="Marcet-Houben M."/>
            <person name="Nosek J."/>
            <person name="Gabaldon T."/>
        </authorList>
    </citation>
    <scope>NUCLEOTIDE SEQUENCE</scope>
    <source>
        <strain evidence="1">CBS2887</strain>
    </source>
</reference>
<dbReference type="AlphaFoldDB" id="A0A9P8TKH7"/>
<protein>
    <submittedName>
        <fullName evidence="1">Uncharacterized protein</fullName>
    </submittedName>
</protein>
<reference evidence="1" key="2">
    <citation type="submission" date="2021-01" db="EMBL/GenBank/DDBJ databases">
        <authorList>
            <person name="Schikora-Tamarit M.A."/>
        </authorList>
    </citation>
    <scope>NUCLEOTIDE SEQUENCE</scope>
    <source>
        <strain evidence="1">CBS2887</strain>
    </source>
</reference>
<dbReference type="OrthoDB" id="10615660at2759"/>
<evidence type="ECO:0000313" key="2">
    <source>
        <dbReference type="Proteomes" id="UP000774326"/>
    </source>
</evidence>
<sequence length="286" mass="32463">MTSVRRSKINHNKLFIDPYITPSSTASNLVDAYKIKDPTQRRQFNDILNNERRPDSLKYQGLGRKTRFQPDRIDESVLIKYNQAEYQAKYKSLIDRNSVTLLINDISPFKTSINLECFVRDNITPVKRSSSVEALNKSVFTSVIEEDVKLTEAVQNQENIKLRAIVISQLNIYEFVNVLKACKELLNEHHYKLFGILLNLEKSPILAKELLSILDKEQQTDLRSEDDTINYETLLRKAILSHQDSQADGASAKALEALKLLGESGFLSVGVSGRAISFIKGNESKV</sequence>
<keyword evidence="2" id="KW-1185">Reference proteome</keyword>
<dbReference type="Proteomes" id="UP000774326">
    <property type="component" value="Unassembled WGS sequence"/>
</dbReference>
<accession>A0A9P8TKH7</accession>
<dbReference type="EMBL" id="JAEUBG010003944">
    <property type="protein sequence ID" value="KAH3682114.1"/>
    <property type="molecule type" value="Genomic_DNA"/>
</dbReference>
<name>A0A9P8TKH7_WICPI</name>
<organism evidence="1 2">
    <name type="scientific">Wickerhamomyces pijperi</name>
    <name type="common">Yeast</name>
    <name type="synonym">Pichia pijperi</name>
    <dbReference type="NCBI Taxonomy" id="599730"/>
    <lineage>
        <taxon>Eukaryota</taxon>
        <taxon>Fungi</taxon>
        <taxon>Dikarya</taxon>
        <taxon>Ascomycota</taxon>
        <taxon>Saccharomycotina</taxon>
        <taxon>Saccharomycetes</taxon>
        <taxon>Phaffomycetales</taxon>
        <taxon>Wickerhamomycetaceae</taxon>
        <taxon>Wickerhamomyces</taxon>
    </lineage>
</organism>
<evidence type="ECO:0000313" key="1">
    <source>
        <dbReference type="EMBL" id="KAH3682114.1"/>
    </source>
</evidence>
<proteinExistence type="predicted"/>